<dbReference type="PANTHER" id="PTHR19376">
    <property type="entry name" value="DNA-DIRECTED RNA POLYMERASE"/>
    <property type="match status" value="1"/>
</dbReference>
<dbReference type="Pfam" id="PF04997">
    <property type="entry name" value="RNA_pol_Rpb1_1"/>
    <property type="match status" value="1"/>
</dbReference>
<dbReference type="GO" id="GO:0006351">
    <property type="term" value="P:DNA-templated transcription"/>
    <property type="evidence" value="ECO:0007669"/>
    <property type="project" value="InterPro"/>
</dbReference>
<keyword evidence="2" id="KW-0240">DNA-directed RNA polymerase</keyword>
<sequence>MSSNNNFYDPKLVKELVNQEVEIQKIKGISSTRSSITLPKEVPWSRTNKKTPYANIFNNPHATLKLDPFSSFKEQEAARNNSKAMDNETKRKILIGQNTLVSRLPKYEVNKIKIYPYNPGEIRECSVVNINNPSKESGLTHGLFDDRMGAIKRGEICVTCNLDDKGCGGHQGYIELPEEIVLPIFKKKCILTLKCICPFCGDLYINEKFFKALNLNKVPKNKLLQVIAELSEKFLWKLHGHGVARHIYENDFRGSRLLFKVDSGKDEEDKKYIRSIETIKKMFTLPSKEKFALLGYTGETQPINFITDVITCAPSCIRPPAMVNGKPMDHPMTTLYSQILTRKIKIQSHTGSEVDRETQLDSLYTDIEAISMGPEKKNGVKRSLKESGVFKELGSKRGSVRGGLMGKRVDYNSRTVAGPGYDLNTGEIEVGEFCCKILTVPVIVWKYNRDIVIKKYKEGGYKAIVMKLISNKGAFTITENHIKNYTPEIGDILVRYIDDGDFVLGGRQPSLHAESILGFNLKKHKWSTVKIHGSNNGCFNADFDGDELTIHVLQTYNAMVEAMTVMNFKSHVMNIQSSRPMMGMSFHGLIGPFLATKTWTIGNKQLEVTIPNERWNEAISLISDTYRKESLEERLIRHNIPLRSGRALFSVVLPTNFTYSGSGLDIIDGIIVKGYMRKSNIGTSDLSLVQILAKMYSYKEACRFITEMQKLADWFTMWHGLSIGYRDFNINRKEIRKRIKKNLNRMQIEVFNLGPRPKDPTKFFFWMRSMYGILGKAKDEANKIGVDCLKPNNPLVIMGKEGCGAKGSEANTAYAIGSLGTQYVGSNIPEYELKNGTRCYPFFVSNDVAVESIGYIPECYMDGMNIDSSISHSAASRITLIDTAKNVSKIGYTHRRVEKSLEPIRISWLGTVTSTDGKMFQPIFGSGFDIGKSMRVKSVRSGERMFFCNFEDEANLLCRIYERKNFGDDFKETKNQKIETPFEKFVNKNGRRPRCSELFAN</sequence>
<reference evidence="7" key="1">
    <citation type="journal article" date="2020" name="Nature">
        <title>Giant virus diversity and host interactions through global metagenomics.</title>
        <authorList>
            <person name="Schulz F."/>
            <person name="Roux S."/>
            <person name="Paez-Espino D."/>
            <person name="Jungbluth S."/>
            <person name="Walsh D.A."/>
            <person name="Denef V.J."/>
            <person name="McMahon K.D."/>
            <person name="Konstantinidis K.T."/>
            <person name="Eloe-Fadrosh E.A."/>
            <person name="Kyrpides N.C."/>
            <person name="Woyke T."/>
        </authorList>
    </citation>
    <scope>NUCLEOTIDE SEQUENCE</scope>
    <source>
        <strain evidence="7">GVMAG-M-3300010160-4</strain>
    </source>
</reference>
<feature type="domain" description="RNA polymerase N-terminal" evidence="6">
    <location>
        <begin position="303"/>
        <end position="596"/>
    </location>
</feature>
<dbReference type="InterPro" id="IPR045867">
    <property type="entry name" value="DNA-dir_RpoC_beta_prime"/>
</dbReference>
<dbReference type="Gene3D" id="1.10.274.100">
    <property type="entry name" value="RNA polymerase Rpb1, domain 3"/>
    <property type="match status" value="1"/>
</dbReference>
<dbReference type="EMBL" id="MN739124">
    <property type="protein sequence ID" value="QHS90073.1"/>
    <property type="molecule type" value="Genomic_DNA"/>
</dbReference>
<dbReference type="PANTHER" id="PTHR19376:SF32">
    <property type="entry name" value="DNA-DIRECTED RNA POLYMERASE III SUBUNIT RPC1"/>
    <property type="match status" value="1"/>
</dbReference>
<dbReference type="InterPro" id="IPR007080">
    <property type="entry name" value="RNA_pol_Rpb1_1"/>
</dbReference>
<dbReference type="EC" id="2.7.7.6" evidence="1"/>
<proteinExistence type="predicted"/>
<keyword evidence="3" id="KW-0808">Transferase</keyword>
<dbReference type="SUPFAM" id="SSF64484">
    <property type="entry name" value="beta and beta-prime subunits of DNA dependent RNA-polymerase"/>
    <property type="match status" value="1"/>
</dbReference>
<evidence type="ECO:0000256" key="1">
    <source>
        <dbReference type="ARBA" id="ARBA00012418"/>
    </source>
</evidence>
<evidence type="ECO:0000256" key="4">
    <source>
        <dbReference type="ARBA" id="ARBA00022695"/>
    </source>
</evidence>
<dbReference type="GO" id="GO:0003677">
    <property type="term" value="F:DNA binding"/>
    <property type="evidence" value="ECO:0007669"/>
    <property type="project" value="InterPro"/>
</dbReference>
<dbReference type="Gene3D" id="2.40.40.20">
    <property type="match status" value="1"/>
</dbReference>
<dbReference type="Gene3D" id="1.10.132.30">
    <property type="match status" value="1"/>
</dbReference>
<dbReference type="GO" id="GO:0003899">
    <property type="term" value="F:DNA-directed RNA polymerase activity"/>
    <property type="evidence" value="ECO:0007669"/>
    <property type="project" value="UniProtKB-EC"/>
</dbReference>
<dbReference type="AlphaFoldDB" id="A0A6C0BFB1"/>
<evidence type="ECO:0000256" key="5">
    <source>
        <dbReference type="ARBA" id="ARBA00023163"/>
    </source>
</evidence>
<dbReference type="Gene3D" id="3.30.1490.180">
    <property type="entry name" value="RNA polymerase ii"/>
    <property type="match status" value="1"/>
</dbReference>
<dbReference type="InterPro" id="IPR042102">
    <property type="entry name" value="RNA_pol_Rpb1_3_sf"/>
</dbReference>
<dbReference type="Gene3D" id="6.10.250.2940">
    <property type="match status" value="1"/>
</dbReference>
<dbReference type="InterPro" id="IPR038120">
    <property type="entry name" value="Rpb1_funnel_sf"/>
</dbReference>
<dbReference type="Gene3D" id="4.10.860.120">
    <property type="entry name" value="RNA polymerase II, clamp domain"/>
    <property type="match status" value="1"/>
</dbReference>
<accession>A0A6C0BFB1</accession>
<dbReference type="InterPro" id="IPR000722">
    <property type="entry name" value="RNA_pol_asu"/>
</dbReference>
<organism evidence="7">
    <name type="scientific">viral metagenome</name>
    <dbReference type="NCBI Taxonomy" id="1070528"/>
    <lineage>
        <taxon>unclassified sequences</taxon>
        <taxon>metagenomes</taxon>
        <taxon>organismal metagenomes</taxon>
    </lineage>
</organism>
<dbReference type="InterPro" id="IPR006592">
    <property type="entry name" value="RNA_pol_N"/>
</dbReference>
<dbReference type="GO" id="GO:0000428">
    <property type="term" value="C:DNA-directed RNA polymerase complex"/>
    <property type="evidence" value="ECO:0007669"/>
    <property type="project" value="UniProtKB-KW"/>
</dbReference>
<evidence type="ECO:0000259" key="6">
    <source>
        <dbReference type="SMART" id="SM00663"/>
    </source>
</evidence>
<evidence type="ECO:0000313" key="7">
    <source>
        <dbReference type="EMBL" id="QHS90073.1"/>
    </source>
</evidence>
<dbReference type="Pfam" id="PF05000">
    <property type="entry name" value="RNA_pol_Rpb1_4"/>
    <property type="match status" value="1"/>
</dbReference>
<dbReference type="InterPro" id="IPR007083">
    <property type="entry name" value="RNA_pol_Rpb1_4"/>
</dbReference>
<dbReference type="Pfam" id="PF00623">
    <property type="entry name" value="RNA_pol_Rpb1_2"/>
    <property type="match status" value="1"/>
</dbReference>
<keyword evidence="4" id="KW-0548">Nucleotidyltransferase</keyword>
<dbReference type="InterPro" id="IPR007066">
    <property type="entry name" value="RNA_pol_Rpb1_3"/>
</dbReference>
<protein>
    <recommendedName>
        <fullName evidence="1">DNA-directed RNA polymerase</fullName>
        <ecNumber evidence="1">2.7.7.6</ecNumber>
    </recommendedName>
</protein>
<dbReference type="InterPro" id="IPR044893">
    <property type="entry name" value="RNA_pol_Rpb1_clamp_domain"/>
</dbReference>
<evidence type="ECO:0000256" key="2">
    <source>
        <dbReference type="ARBA" id="ARBA00022478"/>
    </source>
</evidence>
<keyword evidence="5" id="KW-0804">Transcription</keyword>
<dbReference type="SMART" id="SM00663">
    <property type="entry name" value="RPOLA_N"/>
    <property type="match status" value="1"/>
</dbReference>
<name>A0A6C0BFB1_9ZZZZ</name>
<dbReference type="Pfam" id="PF04983">
    <property type="entry name" value="RNA_pol_Rpb1_3"/>
    <property type="match status" value="1"/>
</dbReference>
<evidence type="ECO:0000256" key="3">
    <source>
        <dbReference type="ARBA" id="ARBA00022679"/>
    </source>
</evidence>